<evidence type="ECO:0000256" key="10">
    <source>
        <dbReference type="ARBA" id="ARBA00023146"/>
    </source>
</evidence>
<dbReference type="Gene3D" id="3.30.930.10">
    <property type="entry name" value="Bira Bifunctional Protein, Domain 2"/>
    <property type="match status" value="1"/>
</dbReference>
<feature type="domain" description="TGS" evidence="14">
    <location>
        <begin position="55"/>
        <end position="117"/>
    </location>
</feature>
<keyword evidence="7" id="KW-0862">Zinc</keyword>
<comment type="subcellular location">
    <subcellularLocation>
        <location evidence="1">Cytoplasm</location>
    </subcellularLocation>
</comment>
<dbReference type="FunFam" id="3.30.980.10:FF:000003">
    <property type="entry name" value="Threonine--tRNA ligase, cytoplasmic"/>
    <property type="match status" value="1"/>
</dbReference>
<dbReference type="InterPro" id="IPR004095">
    <property type="entry name" value="TGS"/>
</dbReference>
<protein>
    <recommendedName>
        <fullName evidence="3">threonine--tRNA ligase</fullName>
        <ecNumber evidence="3">6.1.1.3</ecNumber>
    </recommendedName>
    <alternativeName>
        <fullName evidence="11">Threonyl-tRNA synthetase</fullName>
    </alternativeName>
</protein>
<dbReference type="GO" id="GO:0004829">
    <property type="term" value="F:threonine-tRNA ligase activity"/>
    <property type="evidence" value="ECO:0007669"/>
    <property type="project" value="UniProtKB-EC"/>
</dbReference>
<name>A0A8J4SV99_9TREM</name>
<dbReference type="SUPFAM" id="SSF55681">
    <property type="entry name" value="Class II aaRS and biotin synthetases"/>
    <property type="match status" value="1"/>
</dbReference>
<feature type="domain" description="Aminoacyl-transfer RNA synthetases class-II family profile" evidence="13">
    <location>
        <begin position="283"/>
        <end position="464"/>
    </location>
</feature>
<dbReference type="InterPro" id="IPR018163">
    <property type="entry name" value="Thr/Ala-tRNA-synth_IIc_edit"/>
</dbReference>
<dbReference type="GO" id="GO:0005739">
    <property type="term" value="C:mitochondrion"/>
    <property type="evidence" value="ECO:0007669"/>
    <property type="project" value="TreeGrafter"/>
</dbReference>
<evidence type="ECO:0000313" key="16">
    <source>
        <dbReference type="Proteomes" id="UP000748531"/>
    </source>
</evidence>
<evidence type="ECO:0000256" key="3">
    <source>
        <dbReference type="ARBA" id="ARBA00013163"/>
    </source>
</evidence>
<keyword evidence="9" id="KW-0648">Protein biosynthesis</keyword>
<evidence type="ECO:0000256" key="9">
    <source>
        <dbReference type="ARBA" id="ARBA00022917"/>
    </source>
</evidence>
<keyword evidence="16" id="KW-1185">Reference proteome</keyword>
<dbReference type="InterPro" id="IPR002320">
    <property type="entry name" value="Thr-tRNA-ligase_IIa"/>
</dbReference>
<gene>
    <name evidence="15" type="ORF">PHET_09735</name>
</gene>
<dbReference type="SUPFAM" id="SSF55186">
    <property type="entry name" value="ThrRS/AlaRS common domain"/>
    <property type="match status" value="1"/>
</dbReference>
<dbReference type="EC" id="6.1.1.3" evidence="3"/>
<dbReference type="AlphaFoldDB" id="A0A8J4SV99"/>
<keyword evidence="8" id="KW-0067">ATP-binding</keyword>
<reference evidence="15" key="1">
    <citation type="submission" date="2019-05" db="EMBL/GenBank/DDBJ databases">
        <title>Annotation for the trematode Paragonimus heterotremus.</title>
        <authorList>
            <person name="Choi Y.-J."/>
        </authorList>
    </citation>
    <scope>NUCLEOTIDE SEQUENCE</scope>
    <source>
        <strain evidence="15">LC</strain>
    </source>
</reference>
<dbReference type="OrthoDB" id="5423599at2759"/>
<evidence type="ECO:0000256" key="7">
    <source>
        <dbReference type="ARBA" id="ARBA00022833"/>
    </source>
</evidence>
<evidence type="ECO:0000256" key="11">
    <source>
        <dbReference type="ARBA" id="ARBA00031900"/>
    </source>
</evidence>
<dbReference type="InterPro" id="IPR012947">
    <property type="entry name" value="tRNA_SAD"/>
</dbReference>
<dbReference type="PANTHER" id="PTHR11451">
    <property type="entry name" value="THREONINE-TRNA LIGASE"/>
    <property type="match status" value="1"/>
</dbReference>
<keyword evidence="5" id="KW-0479">Metal-binding</keyword>
<accession>A0A8J4SV99</accession>
<dbReference type="PANTHER" id="PTHR11451:SF46">
    <property type="entry name" value="THREONINE--TRNA LIGASE"/>
    <property type="match status" value="1"/>
</dbReference>
<dbReference type="GO" id="GO:0005524">
    <property type="term" value="F:ATP binding"/>
    <property type="evidence" value="ECO:0007669"/>
    <property type="project" value="UniProtKB-KW"/>
</dbReference>
<dbReference type="InterPro" id="IPR002314">
    <property type="entry name" value="aa-tRNA-synt_IIb"/>
</dbReference>
<dbReference type="InterPro" id="IPR006195">
    <property type="entry name" value="aa-tRNA-synth_II"/>
</dbReference>
<comment type="caution">
    <text evidence="15">The sequence shown here is derived from an EMBL/GenBank/DDBJ whole genome shotgun (WGS) entry which is preliminary data.</text>
</comment>
<dbReference type="Proteomes" id="UP000748531">
    <property type="component" value="Unassembled WGS sequence"/>
</dbReference>
<dbReference type="InterPro" id="IPR012675">
    <property type="entry name" value="Beta-grasp_dom_sf"/>
</dbReference>
<dbReference type="PRINTS" id="PR01047">
    <property type="entry name" value="TRNASYNTHTHR"/>
</dbReference>
<dbReference type="SUPFAM" id="SSF81271">
    <property type="entry name" value="TGS-like"/>
    <property type="match status" value="1"/>
</dbReference>
<dbReference type="PROSITE" id="PS51880">
    <property type="entry name" value="TGS"/>
    <property type="match status" value="1"/>
</dbReference>
<dbReference type="Gene3D" id="3.10.20.30">
    <property type="match status" value="1"/>
</dbReference>
<dbReference type="CDD" id="cd01667">
    <property type="entry name" value="TGS_ThrRS"/>
    <property type="match status" value="1"/>
</dbReference>
<dbReference type="PROSITE" id="PS50862">
    <property type="entry name" value="AA_TRNA_LIGASE_II"/>
    <property type="match status" value="1"/>
</dbReference>
<keyword evidence="6" id="KW-0547">Nucleotide-binding</keyword>
<dbReference type="InterPro" id="IPR012676">
    <property type="entry name" value="TGS-like"/>
</dbReference>
<evidence type="ECO:0000256" key="12">
    <source>
        <dbReference type="ARBA" id="ARBA00049515"/>
    </source>
</evidence>
<dbReference type="InterPro" id="IPR045864">
    <property type="entry name" value="aa-tRNA-synth_II/BPL/LPL"/>
</dbReference>
<evidence type="ECO:0000256" key="4">
    <source>
        <dbReference type="ARBA" id="ARBA00022598"/>
    </source>
</evidence>
<evidence type="ECO:0000256" key="8">
    <source>
        <dbReference type="ARBA" id="ARBA00022840"/>
    </source>
</evidence>
<keyword evidence="4" id="KW-0436">Ligase</keyword>
<evidence type="ECO:0000313" key="15">
    <source>
        <dbReference type="EMBL" id="KAF5397250.1"/>
    </source>
</evidence>
<comment type="catalytic activity">
    <reaction evidence="12">
        <text>tRNA(Thr) + L-threonine + ATP = L-threonyl-tRNA(Thr) + AMP + diphosphate + H(+)</text>
        <dbReference type="Rhea" id="RHEA:24624"/>
        <dbReference type="Rhea" id="RHEA-COMP:9670"/>
        <dbReference type="Rhea" id="RHEA-COMP:9704"/>
        <dbReference type="ChEBI" id="CHEBI:15378"/>
        <dbReference type="ChEBI" id="CHEBI:30616"/>
        <dbReference type="ChEBI" id="CHEBI:33019"/>
        <dbReference type="ChEBI" id="CHEBI:57926"/>
        <dbReference type="ChEBI" id="CHEBI:78442"/>
        <dbReference type="ChEBI" id="CHEBI:78534"/>
        <dbReference type="ChEBI" id="CHEBI:456215"/>
        <dbReference type="EC" id="6.1.1.3"/>
    </reaction>
</comment>
<keyword evidence="10" id="KW-0030">Aminoacyl-tRNA synthetase</keyword>
<dbReference type="Pfam" id="PF00587">
    <property type="entry name" value="tRNA-synt_2b"/>
    <property type="match status" value="1"/>
</dbReference>
<dbReference type="GO" id="GO:0046872">
    <property type="term" value="F:metal ion binding"/>
    <property type="evidence" value="ECO:0007669"/>
    <property type="project" value="UniProtKB-KW"/>
</dbReference>
<dbReference type="GO" id="GO:0006435">
    <property type="term" value="P:threonyl-tRNA aminoacylation"/>
    <property type="evidence" value="ECO:0007669"/>
    <property type="project" value="InterPro"/>
</dbReference>
<evidence type="ECO:0000256" key="5">
    <source>
        <dbReference type="ARBA" id="ARBA00022723"/>
    </source>
</evidence>
<dbReference type="Pfam" id="PF02824">
    <property type="entry name" value="TGS"/>
    <property type="match status" value="1"/>
</dbReference>
<proteinExistence type="inferred from homology"/>
<dbReference type="Gene3D" id="3.30.980.10">
    <property type="entry name" value="Threonyl-trna Synthetase, Chain A, domain 2"/>
    <property type="match status" value="1"/>
</dbReference>
<dbReference type="EMBL" id="LUCH01006549">
    <property type="protein sequence ID" value="KAF5397250.1"/>
    <property type="molecule type" value="Genomic_DNA"/>
</dbReference>
<sequence>MCLFIFKGIEGPCALSSTLSEKSLPPPPEFIEHRNKLWTKLRKEYDDFVASQPRSPIQITLPDGATVDGKAWETTPMSIAKSINKNLAEHAVIARVDGELWDLLRPFEKDATLELLNFEHKDGQYVFWHSSAHILGEALEQAFSGHLCYGPPIEEGYYYDMWLPQKDHKGVGPEEHALLDDLCRRICKENQPFERLEVAKKDLLAMFAYNQFKCRIIEEKVTTPTTTVYRCGSLIDLCRGPHVRHTGIVFHEEAARRDHRKLGIEQKLFFFHELSPGSCFFLPAGAHIYNTLISFIRTEYWRRGFQEVITPNIYNSALWETSGHWQHYSDNMFKIDIEKQQFGLKPMNCPGHCLMFAKEIRSHRDLPLRFADFGVLHRNEFSGALTGLTRVRRFQQDDAHIFCREDQIKEEIKSCLDFLRYVYGVFGFSFQLFLSTRPEKFMGEVELWDRAEQVSCVRIDRSIT</sequence>
<dbReference type="Pfam" id="PF07973">
    <property type="entry name" value="tRNA_SAD"/>
    <property type="match status" value="1"/>
</dbReference>
<evidence type="ECO:0000256" key="2">
    <source>
        <dbReference type="ARBA" id="ARBA00008226"/>
    </source>
</evidence>
<dbReference type="FunFam" id="3.10.20.30:FF:000006">
    <property type="entry name" value="Threonine--tRNA ligase, cytoplasmic"/>
    <property type="match status" value="1"/>
</dbReference>
<evidence type="ECO:0000259" key="13">
    <source>
        <dbReference type="PROSITE" id="PS50862"/>
    </source>
</evidence>
<comment type="similarity">
    <text evidence="2">Belongs to the class-II aminoacyl-tRNA synthetase family.</text>
</comment>
<evidence type="ECO:0000256" key="1">
    <source>
        <dbReference type="ARBA" id="ARBA00004496"/>
    </source>
</evidence>
<evidence type="ECO:0000256" key="6">
    <source>
        <dbReference type="ARBA" id="ARBA00022741"/>
    </source>
</evidence>
<evidence type="ECO:0000259" key="14">
    <source>
        <dbReference type="PROSITE" id="PS51880"/>
    </source>
</evidence>
<dbReference type="FunFam" id="3.30.930.10:FF:000002">
    <property type="entry name" value="Threonine--tRNA ligase"/>
    <property type="match status" value="1"/>
</dbReference>
<organism evidence="15 16">
    <name type="scientific">Paragonimus heterotremus</name>
    <dbReference type="NCBI Taxonomy" id="100268"/>
    <lineage>
        <taxon>Eukaryota</taxon>
        <taxon>Metazoa</taxon>
        <taxon>Spiralia</taxon>
        <taxon>Lophotrochozoa</taxon>
        <taxon>Platyhelminthes</taxon>
        <taxon>Trematoda</taxon>
        <taxon>Digenea</taxon>
        <taxon>Plagiorchiida</taxon>
        <taxon>Troglotremata</taxon>
        <taxon>Troglotrematidae</taxon>
        <taxon>Paragonimus</taxon>
    </lineage>
</organism>